<dbReference type="EC" id="2.7.13.3" evidence="3"/>
<dbReference type="CDD" id="cd00082">
    <property type="entry name" value="HisKA"/>
    <property type="match status" value="1"/>
</dbReference>
<evidence type="ECO:0000259" key="13">
    <source>
        <dbReference type="PROSITE" id="PS50885"/>
    </source>
</evidence>
<dbReference type="PANTHER" id="PTHR45436">
    <property type="entry name" value="SENSOR HISTIDINE KINASE YKOH"/>
    <property type="match status" value="1"/>
</dbReference>
<sequence>MLKSLYTRLAAGLFVLLVAVGLVYTVVSTFSLREYYASVNQELNRDLARDLVSDRNLVDEGRIDQSALKKLFALYMTINPSIEIYLLDPQGKILSYSADPAKIKRNRVSLGPIHKLLDDRKAYPVLGDDPRSHDRQKVFSVTPVPSASNLQGYLYVVLRGEEYDSVEMMAREGHFISMSAWAMAVSLLFGLLAGLWVFRLLTRRLTRLTRLVEQFEQADGLRPDRLRWADERGRGHDEIDYLGMTFDRMADRIASQIEQLQEKDALRRRLIAQVSHDLRTPLASMQGYVESLRMKRDSLSPDEQARFLDIALEEGRRLSHLVDELFELAALEAREKQPRLEPFVPAELIHDVAQKHGHEAAKRDIRLQVTGSMTLPRVLGDLGMTERVLDNLIRNALEYSPSGREVTLDLAADDDWLTVTVSDAGPGISEADLPHVFDALYRGENRDEPGHAGLGLAIAKRIMVLQGGRIDVYNRAGGGAAFTIQLPLESAARETEAVMNS</sequence>
<name>A0ABY1ZH09_9GAMM</name>
<dbReference type="PRINTS" id="PR00344">
    <property type="entry name" value="BCTRLSENSOR"/>
</dbReference>
<feature type="domain" description="Histidine kinase" evidence="12">
    <location>
        <begin position="273"/>
        <end position="490"/>
    </location>
</feature>
<evidence type="ECO:0000256" key="10">
    <source>
        <dbReference type="ARBA" id="ARBA00023136"/>
    </source>
</evidence>
<dbReference type="SMART" id="SM00388">
    <property type="entry name" value="HisKA"/>
    <property type="match status" value="1"/>
</dbReference>
<dbReference type="SUPFAM" id="SSF47384">
    <property type="entry name" value="Homodimeric domain of signal transducing histidine kinase"/>
    <property type="match status" value="1"/>
</dbReference>
<keyword evidence="5" id="KW-0808">Transferase</keyword>
<keyword evidence="15" id="KW-1185">Reference proteome</keyword>
<feature type="transmembrane region" description="Helical" evidence="11">
    <location>
        <begin position="178"/>
        <end position="201"/>
    </location>
</feature>
<organism evidence="14 15">
    <name type="scientific">Marinobacter halodurans</name>
    <dbReference type="NCBI Taxonomy" id="2528979"/>
    <lineage>
        <taxon>Bacteria</taxon>
        <taxon>Pseudomonadati</taxon>
        <taxon>Pseudomonadota</taxon>
        <taxon>Gammaproteobacteria</taxon>
        <taxon>Pseudomonadales</taxon>
        <taxon>Marinobacteraceae</taxon>
        <taxon>Marinobacter</taxon>
    </lineage>
</organism>
<dbReference type="InterPro" id="IPR050428">
    <property type="entry name" value="TCS_sensor_his_kinase"/>
</dbReference>
<dbReference type="SUPFAM" id="SSF55874">
    <property type="entry name" value="ATPase domain of HSP90 chaperone/DNA topoisomerase II/histidine kinase"/>
    <property type="match status" value="1"/>
</dbReference>
<evidence type="ECO:0000256" key="6">
    <source>
        <dbReference type="ARBA" id="ARBA00022692"/>
    </source>
</evidence>
<dbReference type="PANTHER" id="PTHR45436:SF5">
    <property type="entry name" value="SENSOR HISTIDINE KINASE TRCS"/>
    <property type="match status" value="1"/>
</dbReference>
<dbReference type="RefSeq" id="WP_131483038.1">
    <property type="nucleotide sequence ID" value="NZ_SJDL01000029.1"/>
</dbReference>
<proteinExistence type="predicted"/>
<dbReference type="InterPro" id="IPR005467">
    <property type="entry name" value="His_kinase_dom"/>
</dbReference>
<evidence type="ECO:0000256" key="3">
    <source>
        <dbReference type="ARBA" id="ARBA00012438"/>
    </source>
</evidence>
<dbReference type="CDD" id="cd00075">
    <property type="entry name" value="HATPase"/>
    <property type="match status" value="1"/>
</dbReference>
<dbReference type="SMART" id="SM00387">
    <property type="entry name" value="HATPase_c"/>
    <property type="match status" value="1"/>
</dbReference>
<dbReference type="EMBL" id="SJDL01000029">
    <property type="protein sequence ID" value="TBW51894.1"/>
    <property type="molecule type" value="Genomic_DNA"/>
</dbReference>
<dbReference type="Proteomes" id="UP000313645">
    <property type="component" value="Unassembled WGS sequence"/>
</dbReference>
<reference evidence="14 15" key="1">
    <citation type="submission" date="2019-02" db="EMBL/GenBank/DDBJ databases">
        <title>Marinobacter halodurans sp. nov., a marine bacterium isolated from sea tidal flat.</title>
        <authorList>
            <person name="Yoo Y."/>
            <person name="Lee D.W."/>
            <person name="Kim B.S."/>
            <person name="Kim J.-J."/>
        </authorList>
    </citation>
    <scope>NUCLEOTIDE SEQUENCE [LARGE SCALE GENOMIC DNA]</scope>
    <source>
        <strain evidence="14 15">YJ-S3-2</strain>
    </source>
</reference>
<protein>
    <recommendedName>
        <fullName evidence="3">histidine kinase</fullName>
        <ecNumber evidence="3">2.7.13.3</ecNumber>
    </recommendedName>
</protein>
<evidence type="ECO:0000256" key="7">
    <source>
        <dbReference type="ARBA" id="ARBA00022777"/>
    </source>
</evidence>
<dbReference type="Gene3D" id="3.30.565.10">
    <property type="entry name" value="Histidine kinase-like ATPase, C-terminal domain"/>
    <property type="match status" value="1"/>
</dbReference>
<evidence type="ECO:0000259" key="12">
    <source>
        <dbReference type="PROSITE" id="PS50109"/>
    </source>
</evidence>
<comment type="catalytic activity">
    <reaction evidence="1">
        <text>ATP + protein L-histidine = ADP + protein N-phospho-L-histidine.</text>
        <dbReference type="EC" id="2.7.13.3"/>
    </reaction>
</comment>
<keyword evidence="4" id="KW-0597">Phosphoprotein</keyword>
<accession>A0ABY1ZH09</accession>
<dbReference type="InterPro" id="IPR003660">
    <property type="entry name" value="HAMP_dom"/>
</dbReference>
<feature type="domain" description="HAMP" evidence="13">
    <location>
        <begin position="199"/>
        <end position="258"/>
    </location>
</feature>
<dbReference type="PROSITE" id="PS50885">
    <property type="entry name" value="HAMP"/>
    <property type="match status" value="1"/>
</dbReference>
<keyword evidence="8 11" id="KW-1133">Transmembrane helix</keyword>
<keyword evidence="7 14" id="KW-0418">Kinase</keyword>
<evidence type="ECO:0000256" key="9">
    <source>
        <dbReference type="ARBA" id="ARBA00023012"/>
    </source>
</evidence>
<evidence type="ECO:0000256" key="5">
    <source>
        <dbReference type="ARBA" id="ARBA00022679"/>
    </source>
</evidence>
<dbReference type="Gene3D" id="6.10.340.10">
    <property type="match status" value="1"/>
</dbReference>
<dbReference type="Gene3D" id="1.10.287.130">
    <property type="match status" value="1"/>
</dbReference>
<keyword evidence="6 11" id="KW-0812">Transmembrane</keyword>
<comment type="caution">
    <text evidence="14">The sequence shown here is derived from an EMBL/GenBank/DDBJ whole genome shotgun (WGS) entry which is preliminary data.</text>
</comment>
<evidence type="ECO:0000256" key="2">
    <source>
        <dbReference type="ARBA" id="ARBA00004370"/>
    </source>
</evidence>
<evidence type="ECO:0000256" key="11">
    <source>
        <dbReference type="SAM" id="Phobius"/>
    </source>
</evidence>
<dbReference type="InterPro" id="IPR004358">
    <property type="entry name" value="Sig_transdc_His_kin-like_C"/>
</dbReference>
<dbReference type="InterPro" id="IPR036890">
    <property type="entry name" value="HATPase_C_sf"/>
</dbReference>
<dbReference type="GO" id="GO:0016301">
    <property type="term" value="F:kinase activity"/>
    <property type="evidence" value="ECO:0007669"/>
    <property type="project" value="UniProtKB-KW"/>
</dbReference>
<dbReference type="InterPro" id="IPR003594">
    <property type="entry name" value="HATPase_dom"/>
</dbReference>
<evidence type="ECO:0000256" key="4">
    <source>
        <dbReference type="ARBA" id="ARBA00022553"/>
    </source>
</evidence>
<keyword evidence="9" id="KW-0902">Two-component regulatory system</keyword>
<dbReference type="InterPro" id="IPR003661">
    <property type="entry name" value="HisK_dim/P_dom"/>
</dbReference>
<dbReference type="Pfam" id="PF00512">
    <property type="entry name" value="HisKA"/>
    <property type="match status" value="1"/>
</dbReference>
<dbReference type="PROSITE" id="PS50109">
    <property type="entry name" value="HIS_KIN"/>
    <property type="match status" value="1"/>
</dbReference>
<gene>
    <name evidence="14" type="ORF">EZI54_16795</name>
</gene>
<keyword evidence="10 11" id="KW-0472">Membrane</keyword>
<dbReference type="Pfam" id="PF02518">
    <property type="entry name" value="HATPase_c"/>
    <property type="match status" value="1"/>
</dbReference>
<evidence type="ECO:0000313" key="14">
    <source>
        <dbReference type="EMBL" id="TBW51894.1"/>
    </source>
</evidence>
<evidence type="ECO:0000256" key="1">
    <source>
        <dbReference type="ARBA" id="ARBA00000085"/>
    </source>
</evidence>
<comment type="subcellular location">
    <subcellularLocation>
        <location evidence="2">Membrane</location>
    </subcellularLocation>
</comment>
<evidence type="ECO:0000256" key="8">
    <source>
        <dbReference type="ARBA" id="ARBA00022989"/>
    </source>
</evidence>
<dbReference type="InterPro" id="IPR036097">
    <property type="entry name" value="HisK_dim/P_sf"/>
</dbReference>
<evidence type="ECO:0000313" key="15">
    <source>
        <dbReference type="Proteomes" id="UP000313645"/>
    </source>
</evidence>